<organism evidence="1 2">
    <name type="scientific">Auriscalpium vulgare</name>
    <dbReference type="NCBI Taxonomy" id="40419"/>
    <lineage>
        <taxon>Eukaryota</taxon>
        <taxon>Fungi</taxon>
        <taxon>Dikarya</taxon>
        <taxon>Basidiomycota</taxon>
        <taxon>Agaricomycotina</taxon>
        <taxon>Agaricomycetes</taxon>
        <taxon>Russulales</taxon>
        <taxon>Auriscalpiaceae</taxon>
        <taxon>Auriscalpium</taxon>
    </lineage>
</organism>
<dbReference type="Proteomes" id="UP000814033">
    <property type="component" value="Unassembled WGS sequence"/>
</dbReference>
<evidence type="ECO:0000313" key="1">
    <source>
        <dbReference type="EMBL" id="KAI0042960.1"/>
    </source>
</evidence>
<keyword evidence="2" id="KW-1185">Reference proteome</keyword>
<protein>
    <submittedName>
        <fullName evidence="1">Uncharacterized protein</fullName>
    </submittedName>
</protein>
<evidence type="ECO:0000313" key="2">
    <source>
        <dbReference type="Proteomes" id="UP000814033"/>
    </source>
</evidence>
<reference evidence="1" key="1">
    <citation type="submission" date="2021-02" db="EMBL/GenBank/DDBJ databases">
        <authorList>
            <consortium name="DOE Joint Genome Institute"/>
            <person name="Ahrendt S."/>
            <person name="Looney B.P."/>
            <person name="Miyauchi S."/>
            <person name="Morin E."/>
            <person name="Drula E."/>
            <person name="Courty P.E."/>
            <person name="Chicoki N."/>
            <person name="Fauchery L."/>
            <person name="Kohler A."/>
            <person name="Kuo A."/>
            <person name="Labutti K."/>
            <person name="Pangilinan J."/>
            <person name="Lipzen A."/>
            <person name="Riley R."/>
            <person name="Andreopoulos W."/>
            <person name="He G."/>
            <person name="Johnson J."/>
            <person name="Barry K.W."/>
            <person name="Grigoriev I.V."/>
            <person name="Nagy L."/>
            <person name="Hibbett D."/>
            <person name="Henrissat B."/>
            <person name="Matheny P.B."/>
            <person name="Labbe J."/>
            <person name="Martin F."/>
        </authorList>
    </citation>
    <scope>NUCLEOTIDE SEQUENCE</scope>
    <source>
        <strain evidence="1">FP105234-sp</strain>
    </source>
</reference>
<dbReference type="EMBL" id="MU276039">
    <property type="protein sequence ID" value="KAI0042960.1"/>
    <property type="molecule type" value="Genomic_DNA"/>
</dbReference>
<gene>
    <name evidence="1" type="ORF">FA95DRAFT_1563790</name>
</gene>
<name>A0ACB8RH97_9AGAM</name>
<reference evidence="1" key="2">
    <citation type="journal article" date="2022" name="New Phytol.">
        <title>Evolutionary transition to the ectomycorrhizal habit in the genomes of a hyperdiverse lineage of mushroom-forming fungi.</title>
        <authorList>
            <person name="Looney B."/>
            <person name="Miyauchi S."/>
            <person name="Morin E."/>
            <person name="Drula E."/>
            <person name="Courty P.E."/>
            <person name="Kohler A."/>
            <person name="Kuo A."/>
            <person name="LaButti K."/>
            <person name="Pangilinan J."/>
            <person name="Lipzen A."/>
            <person name="Riley R."/>
            <person name="Andreopoulos W."/>
            <person name="He G."/>
            <person name="Johnson J."/>
            <person name="Nolan M."/>
            <person name="Tritt A."/>
            <person name="Barry K.W."/>
            <person name="Grigoriev I.V."/>
            <person name="Nagy L.G."/>
            <person name="Hibbett D."/>
            <person name="Henrissat B."/>
            <person name="Matheny P.B."/>
            <person name="Labbe J."/>
            <person name="Martin F.M."/>
        </authorList>
    </citation>
    <scope>NUCLEOTIDE SEQUENCE</scope>
    <source>
        <strain evidence="1">FP105234-sp</strain>
    </source>
</reference>
<sequence>MALADDASVLPVPSHVVLHHLSTSAIRNGVLAVGNTTRYKKKVRAFTAGDVYAADGFVCSSSRRYITSRHDEPGVMRFIVH</sequence>
<proteinExistence type="predicted"/>
<comment type="caution">
    <text evidence="1">The sequence shown here is derived from an EMBL/GenBank/DDBJ whole genome shotgun (WGS) entry which is preliminary data.</text>
</comment>
<accession>A0ACB8RH97</accession>